<keyword evidence="4 6" id="KW-1133">Transmembrane helix</keyword>
<evidence type="ECO:0000256" key="6">
    <source>
        <dbReference type="SAM" id="Phobius"/>
    </source>
</evidence>
<dbReference type="InterPro" id="IPR050448">
    <property type="entry name" value="OpgB/LTA_synthase_biosynth"/>
</dbReference>
<keyword evidence="2" id="KW-1003">Cell membrane</keyword>
<dbReference type="GO" id="GO:0005886">
    <property type="term" value="C:plasma membrane"/>
    <property type="evidence" value="ECO:0007669"/>
    <property type="project" value="UniProtKB-SubCell"/>
</dbReference>
<dbReference type="EC" id="3.1.6.6" evidence="8"/>
<keyword evidence="5 6" id="KW-0472">Membrane</keyword>
<dbReference type="Gene3D" id="3.40.720.10">
    <property type="entry name" value="Alkaline Phosphatase, subunit A"/>
    <property type="match status" value="1"/>
</dbReference>
<protein>
    <submittedName>
        <fullName evidence="8">Choline-sulfatase (EC)</fullName>
        <ecNumber evidence="8">3.1.6.6</ecNumber>
    </submittedName>
</protein>
<proteinExistence type="predicted"/>
<sequence>MMDFSVEGSTLLTKILFFNLFILEYVFISFVVYGLFKFRFLVYVLLITYIAIHISQLVTYQISSEFLSMLALDNVEFIGFLFTLENVWIIVRTLLLLLVVSYIFAKVVDVKDFISSRLWFIGLLFLGFSSFVLAYAPKSMVEQRDVLLKHNYFEHTSPTKAFINIFIEEKQLKLQFTKEEVNRLNELGYHFNPLNQYNIMKDDIYTGKFKSSVEKPNVIVIFTEGFSARTSSVYSEKYELLTPNLKRFSQDASTLRVDNFYNHTAATYRGLHGQLCSLFPYMGGGNFWFDNETLNLHKNNYKCLPHVLKNNGYETVYLNMHYKDESANDDMVSYFGFDTIHSGEYLSNRYLGGVKKIKNAYMSDHQAYESLTKYLQEREEGEQTPFLLTTYTIETHAFLDIGEDGVPYKEGKNNVLNTIYNMDHAFGKFWDYFKASKFAKNTIILFTSDHAHYNGKEYINVMKEYKEEQYYGIFVDRVPLLVYAPHLELPQTFNAKHATSIDITPTLLHLVNAKEEKNAFIGHSLFEKNRQDFGISKFGSTYYMLKEHNLIYKSKNVLPEYKDDFRLIHRFITYTHELEKQNRLYKH</sequence>
<keyword evidence="8" id="KW-0378">Hydrolase</keyword>
<feature type="domain" description="Sulfatase N-terminal" evidence="7">
    <location>
        <begin position="216"/>
        <end position="512"/>
    </location>
</feature>
<evidence type="ECO:0000256" key="3">
    <source>
        <dbReference type="ARBA" id="ARBA00022692"/>
    </source>
</evidence>
<evidence type="ECO:0000256" key="1">
    <source>
        <dbReference type="ARBA" id="ARBA00004651"/>
    </source>
</evidence>
<organism evidence="8">
    <name type="scientific">uncultured Sulfurovum sp</name>
    <dbReference type="NCBI Taxonomy" id="269237"/>
    <lineage>
        <taxon>Bacteria</taxon>
        <taxon>Pseudomonadati</taxon>
        <taxon>Campylobacterota</taxon>
        <taxon>Epsilonproteobacteria</taxon>
        <taxon>Campylobacterales</taxon>
        <taxon>Sulfurovaceae</taxon>
        <taxon>Sulfurovum</taxon>
        <taxon>environmental samples</taxon>
    </lineage>
</organism>
<dbReference type="GO" id="GO:0047753">
    <property type="term" value="F:choline-sulfatase activity"/>
    <property type="evidence" value="ECO:0007669"/>
    <property type="project" value="UniProtKB-EC"/>
</dbReference>
<accession>A0A6S6TKF5</accession>
<feature type="transmembrane region" description="Helical" evidence="6">
    <location>
        <begin position="78"/>
        <end position="105"/>
    </location>
</feature>
<feature type="transmembrane region" description="Helical" evidence="6">
    <location>
        <begin position="117"/>
        <end position="136"/>
    </location>
</feature>
<dbReference type="EMBL" id="CACVAS010000107">
    <property type="protein sequence ID" value="CAA6819844.1"/>
    <property type="molecule type" value="Genomic_DNA"/>
</dbReference>
<dbReference type="CDD" id="cd16015">
    <property type="entry name" value="LTA_synthase"/>
    <property type="match status" value="1"/>
</dbReference>
<name>A0A6S6TKF5_9BACT</name>
<dbReference type="InterPro" id="IPR017850">
    <property type="entry name" value="Alkaline_phosphatase_core_sf"/>
</dbReference>
<evidence type="ECO:0000256" key="2">
    <source>
        <dbReference type="ARBA" id="ARBA00022475"/>
    </source>
</evidence>
<dbReference type="PANTHER" id="PTHR47371:SF3">
    <property type="entry name" value="PHOSPHOGLYCEROL TRANSFERASE I"/>
    <property type="match status" value="1"/>
</dbReference>
<dbReference type="SUPFAM" id="SSF53649">
    <property type="entry name" value="Alkaline phosphatase-like"/>
    <property type="match status" value="1"/>
</dbReference>
<feature type="transmembrane region" description="Helical" evidence="6">
    <location>
        <begin position="12"/>
        <end position="33"/>
    </location>
</feature>
<evidence type="ECO:0000259" key="7">
    <source>
        <dbReference type="Pfam" id="PF00884"/>
    </source>
</evidence>
<dbReference type="AlphaFoldDB" id="A0A6S6TKF5"/>
<gene>
    <name evidence="8" type="ORF">HELGO_WM586</name>
</gene>
<dbReference type="Pfam" id="PF00884">
    <property type="entry name" value="Sulfatase"/>
    <property type="match status" value="1"/>
</dbReference>
<reference evidence="8" key="1">
    <citation type="submission" date="2020-01" db="EMBL/GenBank/DDBJ databases">
        <authorList>
            <person name="Meier V. D."/>
            <person name="Meier V D."/>
        </authorList>
    </citation>
    <scope>NUCLEOTIDE SEQUENCE</scope>
    <source>
        <strain evidence="8">HLG_WM_MAG_01</strain>
    </source>
</reference>
<evidence type="ECO:0000256" key="5">
    <source>
        <dbReference type="ARBA" id="ARBA00023136"/>
    </source>
</evidence>
<evidence type="ECO:0000313" key="8">
    <source>
        <dbReference type="EMBL" id="CAA6819844.1"/>
    </source>
</evidence>
<evidence type="ECO:0000256" key="4">
    <source>
        <dbReference type="ARBA" id="ARBA00022989"/>
    </source>
</evidence>
<feature type="transmembrane region" description="Helical" evidence="6">
    <location>
        <begin position="40"/>
        <end position="58"/>
    </location>
</feature>
<dbReference type="InterPro" id="IPR000917">
    <property type="entry name" value="Sulfatase_N"/>
</dbReference>
<keyword evidence="3 6" id="KW-0812">Transmembrane</keyword>
<comment type="subcellular location">
    <subcellularLocation>
        <location evidence="1">Cell membrane</location>
        <topology evidence="1">Multi-pass membrane protein</topology>
    </subcellularLocation>
</comment>
<dbReference type="PANTHER" id="PTHR47371">
    <property type="entry name" value="LIPOTEICHOIC ACID SYNTHASE"/>
    <property type="match status" value="1"/>
</dbReference>